<dbReference type="EMBL" id="SPHZ02000007">
    <property type="protein sequence ID" value="KAF0908076.1"/>
    <property type="molecule type" value="Genomic_DNA"/>
</dbReference>
<evidence type="ECO:0008006" key="7">
    <source>
        <dbReference type="Google" id="ProtNLM"/>
    </source>
</evidence>
<evidence type="ECO:0000256" key="1">
    <source>
        <dbReference type="ARBA" id="ARBA00005485"/>
    </source>
</evidence>
<feature type="coiled-coil region" evidence="3">
    <location>
        <begin position="332"/>
        <end position="401"/>
    </location>
</feature>
<dbReference type="PANTHER" id="PTHR32054:SF94">
    <property type="entry name" value="OS07G0619100 PROTEIN"/>
    <property type="match status" value="1"/>
</dbReference>
<comment type="caution">
    <text evidence="5">The sequence shown here is derived from an EMBL/GenBank/DDBJ whole genome shotgun (WGS) entry which is preliminary data.</text>
</comment>
<name>A0A6G1D6P8_9ORYZ</name>
<keyword evidence="2 3" id="KW-0175">Coiled coil</keyword>
<dbReference type="PANTHER" id="PTHR32054">
    <property type="entry name" value="HEAVY CHAIN, PUTATIVE, EXPRESSED-RELATED-RELATED"/>
    <property type="match status" value="1"/>
</dbReference>
<feature type="coiled-coil region" evidence="3">
    <location>
        <begin position="516"/>
        <end position="550"/>
    </location>
</feature>
<sequence length="933" mass="103686">MCPGRPSGVPIQTNCSIYTHVRTRISSGLIKENKKKKKKAKESESWARRVEIQITVKEGRVASLAREESSSLDSSKFRLPPLQSAIDSVVLLSLLRPMCSWFVSLGANLLGPRKGLGGMELTYFSEESNSKESSVNPSSSPIESSGTFVDYPTPPATEEVGNSCDHEKPNAHEEKSAQPAILEFSNGLIDPVGYMDSPSQVIERSLPDSTGHDMESNFSTAAIPEILSNSGLSEVFKHPVEDKADHTSSADAIKVNDLSDNISAGAETMSTDEMNSDRIYQTNGAVKPKMIEEQGATPESPYKGLIDTAAPFESVREAVTKFGGIVDWKAHKAQMMERRKFIQLELEKVQKEIPLYKEELEAAEMAKSHVVNELEDTRRIIEELKHNLEKAQIEEVQAKQDSELALLRAQEIEQGVADEASVIARTQIEVAKERHEKAIAELNSVKEELKAVHEQYVALINERDTAIRRSEEVISAGKDIEKRVEELTLELIASKGSLELAHAAHHEAEERRIGAALAKEQDCVSWDRELQQAQEELQQLNNKLLSKSDVKLNLDANLRKLCSLKSELADYVQNVLSEEAKGLAKEHGSDDARQISRPVKETLASKQKELEEVRANIGKAKNEAKLFRLAATTLRSEMENEKSSIIALQEREGMASIAISALEAELDRTKQEIEYVKSKEADAQEKMVELPRILQEAAQEAEDAKRAAFSVQEQVRKARDDTEKTKTAAATVNTRLSAVLKEIDASKASEKLALAAVRALQESEEARDDEGSPKGVTLPLSEYYALSKKAHEAEQLAHESVTAALAQVESAKVSESNSLERLCEASKKMEEKKEALERALEGAERANEGKLTAEQELRKWRADHEQRRKAHEAVKRAVNPLSSSPRRFVEQKDPFHKELSGSSYEDLVPNRKLRRKKSFFPLIGSLLSRKTQA</sequence>
<reference evidence="5 6" key="1">
    <citation type="submission" date="2019-11" db="EMBL/GenBank/DDBJ databases">
        <title>Whole genome sequence of Oryza granulata.</title>
        <authorList>
            <person name="Li W."/>
        </authorList>
    </citation>
    <scope>NUCLEOTIDE SEQUENCE [LARGE SCALE GENOMIC DNA]</scope>
    <source>
        <strain evidence="6">cv. Menghai</strain>
        <tissue evidence="5">Leaf</tissue>
    </source>
</reference>
<feature type="region of interest" description="Disordered" evidence="4">
    <location>
        <begin position="861"/>
        <end position="894"/>
    </location>
</feature>
<evidence type="ECO:0000256" key="4">
    <source>
        <dbReference type="SAM" id="MobiDB-lite"/>
    </source>
</evidence>
<keyword evidence="6" id="KW-1185">Reference proteome</keyword>
<protein>
    <recommendedName>
        <fullName evidence="7">Protein WEAK CHLOROPLAST MOVEMENT UNDER BLUE LIGHT 1</fullName>
    </recommendedName>
</protein>
<dbReference type="GO" id="GO:0009903">
    <property type="term" value="P:chloroplast avoidance movement"/>
    <property type="evidence" value="ECO:0007669"/>
    <property type="project" value="TreeGrafter"/>
</dbReference>
<dbReference type="GO" id="GO:0005829">
    <property type="term" value="C:cytosol"/>
    <property type="evidence" value="ECO:0007669"/>
    <property type="project" value="TreeGrafter"/>
</dbReference>
<feature type="region of interest" description="Disordered" evidence="4">
    <location>
        <begin position="127"/>
        <end position="177"/>
    </location>
</feature>
<gene>
    <name evidence="5" type="ORF">E2562_022923</name>
</gene>
<dbReference type="AlphaFoldDB" id="A0A6G1D6P8"/>
<feature type="compositionally biased region" description="Basic and acidic residues" evidence="4">
    <location>
        <begin position="164"/>
        <end position="176"/>
    </location>
</feature>
<dbReference type="Pfam" id="PF05701">
    <property type="entry name" value="WEMBL"/>
    <property type="match status" value="1"/>
</dbReference>
<dbReference type="InterPro" id="IPR008545">
    <property type="entry name" value="Web"/>
</dbReference>
<feature type="compositionally biased region" description="Low complexity" evidence="4">
    <location>
        <begin position="127"/>
        <end position="145"/>
    </location>
</feature>
<evidence type="ECO:0000256" key="3">
    <source>
        <dbReference type="SAM" id="Coils"/>
    </source>
</evidence>
<dbReference type="GO" id="GO:0009904">
    <property type="term" value="P:chloroplast accumulation movement"/>
    <property type="evidence" value="ECO:0007669"/>
    <property type="project" value="TreeGrafter"/>
</dbReference>
<comment type="similarity">
    <text evidence="1">Belongs to the WEB family.</text>
</comment>
<proteinExistence type="inferred from homology"/>
<feature type="coiled-coil region" evidence="3">
    <location>
        <begin position="428"/>
        <end position="462"/>
    </location>
</feature>
<dbReference type="Proteomes" id="UP000479710">
    <property type="component" value="Unassembled WGS sequence"/>
</dbReference>
<accession>A0A6G1D6P8</accession>
<feature type="coiled-coil region" evidence="3">
    <location>
        <begin position="603"/>
        <end position="721"/>
    </location>
</feature>
<organism evidence="5 6">
    <name type="scientific">Oryza meyeriana var. granulata</name>
    <dbReference type="NCBI Taxonomy" id="110450"/>
    <lineage>
        <taxon>Eukaryota</taxon>
        <taxon>Viridiplantae</taxon>
        <taxon>Streptophyta</taxon>
        <taxon>Embryophyta</taxon>
        <taxon>Tracheophyta</taxon>
        <taxon>Spermatophyta</taxon>
        <taxon>Magnoliopsida</taxon>
        <taxon>Liliopsida</taxon>
        <taxon>Poales</taxon>
        <taxon>Poaceae</taxon>
        <taxon>BOP clade</taxon>
        <taxon>Oryzoideae</taxon>
        <taxon>Oryzeae</taxon>
        <taxon>Oryzinae</taxon>
        <taxon>Oryza</taxon>
        <taxon>Oryza meyeriana</taxon>
    </lineage>
</organism>
<evidence type="ECO:0000256" key="2">
    <source>
        <dbReference type="ARBA" id="ARBA00023054"/>
    </source>
</evidence>
<evidence type="ECO:0000313" key="5">
    <source>
        <dbReference type="EMBL" id="KAF0908076.1"/>
    </source>
</evidence>
<dbReference type="OrthoDB" id="1931671at2759"/>
<evidence type="ECO:0000313" key="6">
    <source>
        <dbReference type="Proteomes" id="UP000479710"/>
    </source>
</evidence>
<feature type="compositionally biased region" description="Basic and acidic residues" evidence="4">
    <location>
        <begin position="861"/>
        <end position="875"/>
    </location>
</feature>